<protein>
    <recommendedName>
        <fullName evidence="3">Lipoprotein MlpA</fullName>
    </recommendedName>
</protein>
<comment type="caution">
    <text evidence="1">The sequence shown here is derived from an EMBL/GenBank/DDBJ whole genome shotgun (WGS) entry which is preliminary data.</text>
</comment>
<proteinExistence type="predicted"/>
<dbReference type="EMBL" id="QUMU01000014">
    <property type="protein sequence ID" value="REG24409.1"/>
    <property type="molecule type" value="Genomic_DNA"/>
</dbReference>
<evidence type="ECO:0000313" key="2">
    <source>
        <dbReference type="Proteomes" id="UP000256345"/>
    </source>
</evidence>
<dbReference type="Proteomes" id="UP000256345">
    <property type="component" value="Unassembled WGS sequence"/>
</dbReference>
<sequence>MSKRIVTAVALIGAAGIISGCSLEQPSAGCIVQDSTDYPWQALYTPKAGDETKACGKLRGEALGVWKYIEFEKGANEQLTKKRAYLGIRPEGLASRFAATFKDEVLNADGTVKVDKDGKPVMAYVTEERVDNARDDNYAVAKAATAVSETLADEPDDKGLCATTGFKPASVDAKEVIRENEVDGTTEQIVRAERLSYSFSNVMVYSDPSAPGTQLKATLRYTERQPDGTDCEAEYEVNAMWPQTGCDPESESTAETCGAGSGINPDFDVRCEPALANTVVADHEKDGTPIYWPGACVLNKPVPSFK</sequence>
<keyword evidence="2" id="KW-1185">Reference proteome</keyword>
<organism evidence="1 2">
    <name type="scientific">Archangium gephyra</name>
    <dbReference type="NCBI Taxonomy" id="48"/>
    <lineage>
        <taxon>Bacteria</taxon>
        <taxon>Pseudomonadati</taxon>
        <taxon>Myxococcota</taxon>
        <taxon>Myxococcia</taxon>
        <taxon>Myxococcales</taxon>
        <taxon>Cystobacterineae</taxon>
        <taxon>Archangiaceae</taxon>
        <taxon>Archangium</taxon>
    </lineage>
</organism>
<dbReference type="PROSITE" id="PS51257">
    <property type="entry name" value="PROKAR_LIPOPROTEIN"/>
    <property type="match status" value="1"/>
</dbReference>
<accession>A0ABX9JQ92</accession>
<evidence type="ECO:0000313" key="1">
    <source>
        <dbReference type="EMBL" id="REG24409.1"/>
    </source>
</evidence>
<gene>
    <name evidence="1" type="ORF">ATI61_11417</name>
</gene>
<dbReference type="RefSeq" id="WP_147333153.1">
    <property type="nucleotide sequence ID" value="NZ_CP011509.1"/>
</dbReference>
<evidence type="ECO:0008006" key="3">
    <source>
        <dbReference type="Google" id="ProtNLM"/>
    </source>
</evidence>
<name>A0ABX9JQ92_9BACT</name>
<reference evidence="1 2" key="1">
    <citation type="submission" date="2018-08" db="EMBL/GenBank/DDBJ databases">
        <title>Genomic Encyclopedia of Archaeal and Bacterial Type Strains, Phase II (KMG-II): from individual species to whole genera.</title>
        <authorList>
            <person name="Goeker M."/>
        </authorList>
    </citation>
    <scope>NUCLEOTIDE SEQUENCE [LARGE SCALE GENOMIC DNA]</scope>
    <source>
        <strain evidence="1 2">DSM 2261</strain>
    </source>
</reference>